<accession>A0A0L0D7K2</accession>
<dbReference type="AlphaFoldDB" id="A0A0L0D7K2"/>
<keyword evidence="3" id="KW-1185">Reference proteome</keyword>
<protein>
    <recommendedName>
        <fullName evidence="1">Trafficking protein particle complex subunit 11 domain-containing protein</fullName>
    </recommendedName>
</protein>
<reference evidence="2 3" key="1">
    <citation type="submission" date="2010-05" db="EMBL/GenBank/DDBJ databases">
        <title>The Genome Sequence of Thecamonas trahens ATCC 50062.</title>
        <authorList>
            <consortium name="The Broad Institute Genome Sequencing Platform"/>
            <person name="Russ C."/>
            <person name="Cuomo C."/>
            <person name="Shea T."/>
            <person name="Young S.K."/>
            <person name="Zeng Q."/>
            <person name="Koehrsen M."/>
            <person name="Haas B."/>
            <person name="Borodovsky M."/>
            <person name="Guigo R."/>
            <person name="Alvarado L."/>
            <person name="Berlin A."/>
            <person name="Bochicchio J."/>
            <person name="Borenstein D."/>
            <person name="Chapman S."/>
            <person name="Chen Z."/>
            <person name="Freedman E."/>
            <person name="Gellesch M."/>
            <person name="Goldberg J."/>
            <person name="Griggs A."/>
            <person name="Gujja S."/>
            <person name="Heilman E."/>
            <person name="Heiman D."/>
            <person name="Hepburn T."/>
            <person name="Howarth C."/>
            <person name="Jen D."/>
            <person name="Larson L."/>
            <person name="Mehta T."/>
            <person name="Park D."/>
            <person name="Pearson M."/>
            <person name="Roberts A."/>
            <person name="Saif S."/>
            <person name="Shenoy N."/>
            <person name="Sisk P."/>
            <person name="Stolte C."/>
            <person name="Sykes S."/>
            <person name="Thomson T."/>
            <person name="Walk T."/>
            <person name="White J."/>
            <person name="Yandava C."/>
            <person name="Burger G."/>
            <person name="Gray M.W."/>
            <person name="Holland P.W.H."/>
            <person name="King N."/>
            <person name="Lang F.B.F."/>
            <person name="Roger A.J."/>
            <person name="Ruiz-Trillo I."/>
            <person name="Lander E."/>
            <person name="Nusbaum C."/>
        </authorList>
    </citation>
    <scope>NUCLEOTIDE SEQUENCE [LARGE SCALE GENOMIC DNA]</scope>
    <source>
        <strain evidence="2 3">ATCC 50062</strain>
    </source>
</reference>
<dbReference type="PANTHER" id="PTHR14374">
    <property type="entry name" value="FOIE GRAS"/>
    <property type="match status" value="1"/>
</dbReference>
<evidence type="ECO:0000313" key="2">
    <source>
        <dbReference type="EMBL" id="KNC47278.1"/>
    </source>
</evidence>
<gene>
    <name evidence="2" type="ORF">AMSG_03708</name>
</gene>
<organism evidence="2 3">
    <name type="scientific">Thecamonas trahens ATCC 50062</name>
    <dbReference type="NCBI Taxonomy" id="461836"/>
    <lineage>
        <taxon>Eukaryota</taxon>
        <taxon>Apusozoa</taxon>
        <taxon>Apusomonadida</taxon>
        <taxon>Apusomonadidae</taxon>
        <taxon>Thecamonas</taxon>
    </lineage>
</organism>
<evidence type="ECO:0000259" key="1">
    <source>
        <dbReference type="Pfam" id="PF11817"/>
    </source>
</evidence>
<dbReference type="PANTHER" id="PTHR14374:SF0">
    <property type="entry name" value="TRAFFICKING PROTEIN PARTICLE COMPLEX SUBUNIT 11"/>
    <property type="match status" value="1"/>
</dbReference>
<dbReference type="eggNOG" id="KOG4386">
    <property type="taxonomic scope" value="Eukaryota"/>
</dbReference>
<dbReference type="RefSeq" id="XP_013759621.1">
    <property type="nucleotide sequence ID" value="XM_013904167.1"/>
</dbReference>
<dbReference type="Pfam" id="PF11817">
    <property type="entry name" value="Foie-gras_1"/>
    <property type="match status" value="1"/>
</dbReference>
<dbReference type="Proteomes" id="UP000054408">
    <property type="component" value="Unassembled WGS sequence"/>
</dbReference>
<proteinExistence type="predicted"/>
<name>A0A0L0D7K2_THETB</name>
<evidence type="ECO:0000313" key="3">
    <source>
        <dbReference type="Proteomes" id="UP000054408"/>
    </source>
</evidence>
<feature type="domain" description="Trafficking protein particle complex subunit 11" evidence="1">
    <location>
        <begin position="244"/>
        <end position="498"/>
    </location>
</feature>
<dbReference type="EMBL" id="GL349446">
    <property type="protein sequence ID" value="KNC47278.1"/>
    <property type="molecule type" value="Genomic_DNA"/>
</dbReference>
<dbReference type="InterPro" id="IPR021773">
    <property type="entry name" value="TPC11"/>
</dbReference>
<dbReference type="GeneID" id="25563291"/>
<dbReference type="OrthoDB" id="6278596at2759"/>
<dbReference type="STRING" id="461836.A0A0L0D7K2"/>
<sequence>MLPLCLSSSTRHLERQRRIAEALAAPKATEAFAALAPTRPPLPYRPPEDAPVPASPEAILPTALLSHITTGTPAVVAVFLPYELAQDAEAAGAIVHDVTAAAKATSTKVVAVLVQEMEPDSSESQKEVLAAIRAATSLASKRIFVVSAGGDDVSAMAKLGKALTDLAASYYQDEARRIRREKEALDKTSQQPDIVRAYLTMALLRELQGEVAGVGGGSSALKYYKSAYSFLREVQPVSPPHALQVLCVAELVHFKILGAYFAADDGGEVVAQFKGHMAVFDRGLAATWLAPSHLAYAGHAWVARQYHVLAALVERYGVPGVSSLSKPHPLLVPGYCYQQAAAATSRRAASQLATGVVSAMEDRIAAHAPAQEPAALLFSGLGAIGLLPSEETQATLAALEATVDVHALVLRFLTLAHDYYNAERPRAARTLARIGRLMAEAHYDAGNYDKALVFYQRLYPVFAGEAWHAITVDMLRKMVVAATASGALTPSLEYALRLALATSAPLEVRAEALTRIHAAVGAAAPADIDVLPVPVTGSGGGDGVVLDLTELSIPAFELSAAFGASTALIGTELRVAILLRALTPAPLIVNKVTAAVSGGGGCSLTFDVPSGLLDSARVVRLETSFVPTAPGKLTVTELAFDVGPTPNALVLRVGKVPIAPVDVEHPPPALDIVVMHAPPALIGERYPVRVTLTAREAVTGGALRVEPVDASRAIGVALALEDAEHSVGAMQADECADAEVVLVSGPAPVGSSLGNGGAAASMMSMTSLEASGAAEIALRAVIEVADGVRKAHLFVVPLCEPFVPHFELNPLPWVVGEVAYLMLRLEYSAAHDVVVEGATVSISGEKGGGAHAADVVVVSEHAPATALAQGESWNAVFAVKARSVGKWRGAVVSVTWRRAESESEAVTSVFNVPEYIVRSVPLRAVLHAPRRCKVGEPFPVELDIVNDRSVPVEVTLKVSGGPSFVFGGDRKATLHVLGSETRSVRWAVVGVREDVAGALMDIEVVEGMVGGAGASARAWRIPVVRSGGGECRVEVRR</sequence>